<dbReference type="Proteomes" id="UP001497472">
    <property type="component" value="Unassembled WGS sequence"/>
</dbReference>
<sequence>MDDLNDDEVLIVRRLPYMARSLPITIRSDFCLKTQKLLGTLPPQCGMFLRMPLLKHLSGELHLVNNDVIAEMIFEAITKKMVCSKLNRMDLDVVSSCLSSWKSDQERVEAFYKILAPVLNAAFEVWDVKTVNFKMARYNVDKIVNYITQMYVRCWKTASNPPFVLTALLKGLKQNLSIKENYVTISHLQLAIECFEILLKVDGNELDEDDILEDNTLDIAKMCVRLFCDDLNSYGHHIWKLFYHALQKTLDAFWMTKRTQHKISNCMLDLSKDLSADLDVLVHILVLELNFYKVDDIFGIFGSDDSCIDDDGREQLLDRIKMHPSCEVKANHSKLVLSHISDSDYKEFLYNVHHDYS</sequence>
<accession>A0AAV1J0S6</accession>
<organism evidence="1 2">
    <name type="scientific">Leptosia nina</name>
    <dbReference type="NCBI Taxonomy" id="320188"/>
    <lineage>
        <taxon>Eukaryota</taxon>
        <taxon>Metazoa</taxon>
        <taxon>Ecdysozoa</taxon>
        <taxon>Arthropoda</taxon>
        <taxon>Hexapoda</taxon>
        <taxon>Insecta</taxon>
        <taxon>Pterygota</taxon>
        <taxon>Neoptera</taxon>
        <taxon>Endopterygota</taxon>
        <taxon>Lepidoptera</taxon>
        <taxon>Glossata</taxon>
        <taxon>Ditrysia</taxon>
        <taxon>Papilionoidea</taxon>
        <taxon>Pieridae</taxon>
        <taxon>Pierinae</taxon>
        <taxon>Leptosia</taxon>
    </lineage>
</organism>
<dbReference type="EMBL" id="CAVLEF010000003">
    <property type="protein sequence ID" value="CAK1542458.1"/>
    <property type="molecule type" value="Genomic_DNA"/>
</dbReference>
<protein>
    <submittedName>
        <fullName evidence="1">Uncharacterized protein</fullName>
    </submittedName>
</protein>
<evidence type="ECO:0000313" key="2">
    <source>
        <dbReference type="Proteomes" id="UP001497472"/>
    </source>
</evidence>
<comment type="caution">
    <text evidence="1">The sequence shown here is derived from an EMBL/GenBank/DDBJ whole genome shotgun (WGS) entry which is preliminary data.</text>
</comment>
<evidence type="ECO:0000313" key="1">
    <source>
        <dbReference type="EMBL" id="CAK1542458.1"/>
    </source>
</evidence>
<reference evidence="1 2" key="1">
    <citation type="submission" date="2023-11" db="EMBL/GenBank/DDBJ databases">
        <authorList>
            <person name="Okamura Y."/>
        </authorList>
    </citation>
    <scope>NUCLEOTIDE SEQUENCE [LARGE SCALE GENOMIC DNA]</scope>
</reference>
<proteinExistence type="predicted"/>
<dbReference type="AlphaFoldDB" id="A0AAV1J0S6"/>
<keyword evidence="2" id="KW-1185">Reference proteome</keyword>
<name>A0AAV1J0S6_9NEOP</name>
<gene>
    <name evidence="1" type="ORF">LNINA_LOCUS2352</name>
</gene>